<dbReference type="AlphaFoldDB" id="A9BC59"/>
<name>A9BC59_PROM4</name>
<organism evidence="2 3">
    <name type="scientific">Prochlorococcus marinus (strain MIT 9211)</name>
    <dbReference type="NCBI Taxonomy" id="93059"/>
    <lineage>
        <taxon>Bacteria</taxon>
        <taxon>Bacillati</taxon>
        <taxon>Cyanobacteriota</taxon>
        <taxon>Cyanophyceae</taxon>
        <taxon>Synechococcales</taxon>
        <taxon>Prochlorococcaceae</taxon>
        <taxon>Prochlorococcus</taxon>
    </lineage>
</organism>
<accession>A9BC59</accession>
<keyword evidence="3" id="KW-1185">Reference proteome</keyword>
<dbReference type="Proteomes" id="UP000000788">
    <property type="component" value="Chromosome"/>
</dbReference>
<feature type="transmembrane region" description="Helical" evidence="1">
    <location>
        <begin position="6"/>
        <end position="24"/>
    </location>
</feature>
<keyword evidence="1" id="KW-0472">Membrane</keyword>
<keyword evidence="1" id="KW-0812">Transmembrane</keyword>
<sequence length="64" mass="7406">MTMITGFFFLLFKPMLFLILKKLFKKQMKAWIVSALEWLALQTDNDIDDAIVKRVKGAMQLGVV</sequence>
<reference evidence="2 3" key="1">
    <citation type="journal article" date="2007" name="PLoS Genet.">
        <title>Patterns and implications of gene gain and loss in the evolution of Prochlorococcus.</title>
        <authorList>
            <person name="Kettler G.C."/>
            <person name="Martiny A.C."/>
            <person name="Huang K."/>
            <person name="Zucker J."/>
            <person name="Coleman M.L."/>
            <person name="Rodrigue S."/>
            <person name="Chen F."/>
            <person name="Lapidus A."/>
            <person name="Ferriera S."/>
            <person name="Johnson J."/>
            <person name="Steglich C."/>
            <person name="Church G.M."/>
            <person name="Richardson P."/>
            <person name="Chisholm S.W."/>
        </authorList>
    </citation>
    <scope>NUCLEOTIDE SEQUENCE [LARGE SCALE GENOMIC DNA]</scope>
    <source>
        <strain evidence="3">MIT 9211</strain>
    </source>
</reference>
<dbReference type="eggNOG" id="ENOG5030M45">
    <property type="taxonomic scope" value="Bacteria"/>
</dbReference>
<evidence type="ECO:0000256" key="1">
    <source>
        <dbReference type="SAM" id="Phobius"/>
    </source>
</evidence>
<evidence type="ECO:0000313" key="3">
    <source>
        <dbReference type="Proteomes" id="UP000000788"/>
    </source>
</evidence>
<evidence type="ECO:0000313" key="2">
    <source>
        <dbReference type="EMBL" id="ABX09421.1"/>
    </source>
</evidence>
<keyword evidence="1" id="KW-1133">Transmembrane helix</keyword>
<gene>
    <name evidence="2" type="ordered locus">P9211_14901</name>
</gene>
<protein>
    <submittedName>
        <fullName evidence="2">Uncharacterized protein</fullName>
    </submittedName>
</protein>
<proteinExistence type="predicted"/>
<dbReference type="HOGENOM" id="CLU_2864254_0_0_3"/>
<dbReference type="EMBL" id="CP000878">
    <property type="protein sequence ID" value="ABX09421.1"/>
    <property type="molecule type" value="Genomic_DNA"/>
</dbReference>
<dbReference type="KEGG" id="pmj:P9211_14901"/>